<feature type="transmembrane region" description="Helical" evidence="6">
    <location>
        <begin position="614"/>
        <end position="633"/>
    </location>
</feature>
<dbReference type="InterPro" id="IPR023298">
    <property type="entry name" value="ATPase_P-typ_TM_dom_sf"/>
</dbReference>
<dbReference type="InterPro" id="IPR023299">
    <property type="entry name" value="ATPase_P-typ_cyto_dom_N"/>
</dbReference>
<dbReference type="NCBIfam" id="TIGR01494">
    <property type="entry name" value="ATPase_P-type"/>
    <property type="match status" value="2"/>
</dbReference>
<keyword evidence="2 6" id="KW-0812">Transmembrane</keyword>
<evidence type="ECO:0000256" key="6">
    <source>
        <dbReference type="SAM" id="Phobius"/>
    </source>
</evidence>
<dbReference type="EC" id="3.6.3.-" evidence="8"/>
<reference evidence="8 9" key="1">
    <citation type="submission" date="2019-02" db="EMBL/GenBank/DDBJ databases">
        <authorList>
            <consortium name="Pathogen Informatics"/>
        </authorList>
    </citation>
    <scope>NUCLEOTIDE SEQUENCE [LARGE SCALE GENOMIC DNA]</scope>
    <source>
        <strain evidence="8 9">3012STDY6756503</strain>
    </source>
</reference>
<protein>
    <submittedName>
        <fullName evidence="8">Probable cation-transporting ATPase F</fullName>
        <ecNumber evidence="8">3.6.3.-</ecNumber>
    </submittedName>
</protein>
<dbReference type="SUPFAM" id="SSF56784">
    <property type="entry name" value="HAD-like"/>
    <property type="match status" value="1"/>
</dbReference>
<dbReference type="InterPro" id="IPR059000">
    <property type="entry name" value="ATPase_P-type_domA"/>
</dbReference>
<dbReference type="SFLD" id="SFLDS00003">
    <property type="entry name" value="Haloacid_Dehalogenase"/>
    <property type="match status" value="1"/>
</dbReference>
<dbReference type="SFLD" id="SFLDG00002">
    <property type="entry name" value="C1.7:_P-type_atpase_like"/>
    <property type="match status" value="1"/>
</dbReference>
<evidence type="ECO:0000259" key="7">
    <source>
        <dbReference type="Pfam" id="PF00122"/>
    </source>
</evidence>
<dbReference type="EMBL" id="CAACYD010000007">
    <property type="protein sequence ID" value="VFA90000.1"/>
    <property type="molecule type" value="Genomic_DNA"/>
</dbReference>
<comment type="subcellular location">
    <subcellularLocation>
        <location evidence="1">Cell membrane</location>
        <topology evidence="1">Multi-pass membrane protein</topology>
    </subcellularLocation>
</comment>
<dbReference type="Pfam" id="PF00122">
    <property type="entry name" value="E1-E2_ATPase"/>
    <property type="match status" value="1"/>
</dbReference>
<dbReference type="InterPro" id="IPR018303">
    <property type="entry name" value="ATPase_P-typ_P_site"/>
</dbReference>
<feature type="transmembrane region" description="Helical" evidence="6">
    <location>
        <begin position="721"/>
        <end position="740"/>
    </location>
</feature>
<dbReference type="Gene3D" id="3.40.50.1000">
    <property type="entry name" value="HAD superfamily/HAD-like"/>
    <property type="match status" value="1"/>
</dbReference>
<organism evidence="8 9">
    <name type="scientific">Gordonia paraffinivorans</name>
    <dbReference type="NCBI Taxonomy" id="175628"/>
    <lineage>
        <taxon>Bacteria</taxon>
        <taxon>Bacillati</taxon>
        <taxon>Actinomycetota</taxon>
        <taxon>Actinomycetes</taxon>
        <taxon>Mycobacteriales</taxon>
        <taxon>Gordoniaceae</taxon>
        <taxon>Gordonia</taxon>
    </lineage>
</organism>
<feature type="transmembrane region" description="Helical" evidence="6">
    <location>
        <begin position="679"/>
        <end position="701"/>
    </location>
</feature>
<feature type="transmembrane region" description="Helical" evidence="6">
    <location>
        <begin position="752"/>
        <end position="770"/>
    </location>
</feature>
<name>A0ABD7V6W6_9ACTN</name>
<feature type="transmembrane region" description="Helical" evidence="6">
    <location>
        <begin position="645"/>
        <end position="667"/>
    </location>
</feature>
<dbReference type="SUPFAM" id="SSF81653">
    <property type="entry name" value="Calcium ATPase, transduction domain A"/>
    <property type="match status" value="1"/>
</dbReference>
<keyword evidence="3" id="KW-1278">Translocase</keyword>
<dbReference type="Gene3D" id="1.20.1110.10">
    <property type="entry name" value="Calcium-transporting ATPase, transmembrane domain"/>
    <property type="match status" value="1"/>
</dbReference>
<feature type="transmembrane region" description="Helical" evidence="6">
    <location>
        <begin position="219"/>
        <end position="238"/>
    </location>
</feature>
<dbReference type="Gene3D" id="3.40.1110.10">
    <property type="entry name" value="Calcium-transporting ATPase, cytoplasmic domain N"/>
    <property type="match status" value="1"/>
</dbReference>
<evidence type="ECO:0000256" key="3">
    <source>
        <dbReference type="ARBA" id="ARBA00022967"/>
    </source>
</evidence>
<evidence type="ECO:0000256" key="1">
    <source>
        <dbReference type="ARBA" id="ARBA00004651"/>
    </source>
</evidence>
<comment type="caution">
    <text evidence="8">The sequence shown here is derived from an EMBL/GenBank/DDBJ whole genome shotgun (WGS) entry which is preliminary data.</text>
</comment>
<dbReference type="PRINTS" id="PR00120">
    <property type="entry name" value="HATPASE"/>
</dbReference>
<dbReference type="PANTHER" id="PTHR42861">
    <property type="entry name" value="CALCIUM-TRANSPORTING ATPASE"/>
    <property type="match status" value="1"/>
</dbReference>
<evidence type="ECO:0000256" key="4">
    <source>
        <dbReference type="ARBA" id="ARBA00022989"/>
    </source>
</evidence>
<feature type="transmembrane region" description="Helical" evidence="6">
    <location>
        <begin position="250"/>
        <end position="275"/>
    </location>
</feature>
<dbReference type="GO" id="GO:0016787">
    <property type="term" value="F:hydrolase activity"/>
    <property type="evidence" value="ECO:0007669"/>
    <property type="project" value="UniProtKB-KW"/>
</dbReference>
<evidence type="ECO:0000313" key="8">
    <source>
        <dbReference type="EMBL" id="VFA90000.1"/>
    </source>
</evidence>
<dbReference type="Proteomes" id="UP000360750">
    <property type="component" value="Unassembled WGS sequence"/>
</dbReference>
<keyword evidence="4 6" id="KW-1133">Transmembrane helix</keyword>
<dbReference type="InterPro" id="IPR023214">
    <property type="entry name" value="HAD_sf"/>
</dbReference>
<feature type="transmembrane region" description="Helical" evidence="6">
    <location>
        <begin position="51"/>
        <end position="76"/>
    </location>
</feature>
<dbReference type="InterPro" id="IPR001757">
    <property type="entry name" value="P_typ_ATPase"/>
</dbReference>
<dbReference type="InterPro" id="IPR036412">
    <property type="entry name" value="HAD-like_sf"/>
</dbReference>
<dbReference type="SFLD" id="SFLDF00027">
    <property type="entry name" value="p-type_atpase"/>
    <property type="match status" value="1"/>
</dbReference>
<evidence type="ECO:0000256" key="5">
    <source>
        <dbReference type="ARBA" id="ARBA00023136"/>
    </source>
</evidence>
<dbReference type="GeneID" id="60751549"/>
<proteinExistence type="predicted"/>
<keyword evidence="8" id="KW-0378">Hydrolase</keyword>
<accession>A0ABD7V6W6</accession>
<dbReference type="Gene3D" id="2.70.150.10">
    <property type="entry name" value="Calcium-transporting ATPase, cytoplasmic transduction domain A"/>
    <property type="match status" value="1"/>
</dbReference>
<dbReference type="InterPro" id="IPR008250">
    <property type="entry name" value="ATPase_P-typ_transduc_dom_A_sf"/>
</dbReference>
<dbReference type="Pfam" id="PF00702">
    <property type="entry name" value="Hydrolase"/>
    <property type="match status" value="1"/>
</dbReference>
<gene>
    <name evidence="8" type="primary">ctpF</name>
    <name evidence="8" type="ORF">NCTC8139_03578</name>
</gene>
<evidence type="ECO:0000313" key="9">
    <source>
        <dbReference type="Proteomes" id="UP000360750"/>
    </source>
</evidence>
<dbReference type="SUPFAM" id="SSF81665">
    <property type="entry name" value="Calcium ATPase, transmembrane domain M"/>
    <property type="match status" value="1"/>
</dbReference>
<evidence type="ECO:0000256" key="2">
    <source>
        <dbReference type="ARBA" id="ARBA00022692"/>
    </source>
</evidence>
<feature type="domain" description="P-type ATPase A" evidence="7">
    <location>
        <begin position="103"/>
        <end position="197"/>
    </location>
</feature>
<dbReference type="PROSITE" id="PS00154">
    <property type="entry name" value="ATPASE_E1_E2"/>
    <property type="match status" value="1"/>
</dbReference>
<dbReference type="GO" id="GO:0005886">
    <property type="term" value="C:plasma membrane"/>
    <property type="evidence" value="ECO:0007669"/>
    <property type="project" value="UniProtKB-SubCell"/>
</dbReference>
<sequence>MSTTAETIDPGLSAQEVAQRVAEGKVNTLPDKSGRTVADIVRANVFTRINAILGILFAIVAFTGSFINGLFGLLIIANSGIGIIQEVRAKRTLDKLAIVGQTRPRVRREGKVTEVAPDEVVLDDIIEIGAGDQIVVDGEIVEATALDVDESLLTGEADPIDKAPGDRVLSGSFVVAGGGAYRATKVGADAYAAQLAAEASKFTLVSSELRAGIDQILKVITWLLIPAGILTIVNQLFISENGLKQALLGMVAALVPMVPEGLVLMTSIAFAVGVVRLGQRQCLVNELPAIEGLARVDVVCADKTGTLTENGMRLSELRMVGDVPDEDAARALGALAAHDPRPNASMQAIAEAYPTPPAWTVSAIKPFTSATKWSGMSFHDESGAAMGHWIVGAPDVLLDPAGETAQLASDIGATGLRVLLLARTDVPVDTEPGDGAIAPGHVEPVALVLLEQRVRPDARDTLEFFERQNVAVKVISGDNARSVGAVAESLGLGSVDTSVDARRLPSDTDELAEAVEEGVTFGRVRPDQKRAMVKALQSREHTVAMTGDGVNDVLALKDADIGVAMGSGSSAARSVAQIVLLDNKFATLPYVVGEGRRVIGNIERVSNLFLTKTVYAVLLALFVGIGGVLGKLFDTEPLSYPFQPIHVTISAWFTIGIPAFILSLAPNNERARRGFVRRVLLTAVPNGIIVGLCTFVTYVIVNPGGPGVQVGGDSVNLSPEQTQAATASLMTLIAVAVYVLAVVARPYTWWKVLLLAVSAGAYVLIFSWPFTQDLFELDSSNWTMNSVAFVSAAVGIALVEVVSRLAPRWIAAHDPHHVHPADRDAEPVTPTA</sequence>
<dbReference type="PRINTS" id="PR00119">
    <property type="entry name" value="CATATPASE"/>
</dbReference>
<dbReference type="InterPro" id="IPR044492">
    <property type="entry name" value="P_typ_ATPase_HD_dom"/>
</dbReference>
<keyword evidence="5 6" id="KW-0472">Membrane</keyword>
<feature type="transmembrane region" description="Helical" evidence="6">
    <location>
        <begin position="782"/>
        <end position="802"/>
    </location>
</feature>
<dbReference type="AlphaFoldDB" id="A0ABD7V6W6"/>
<dbReference type="RefSeq" id="WP_006898802.1">
    <property type="nucleotide sequence ID" value="NZ_CAACYD010000007.1"/>
</dbReference>